<gene>
    <name evidence="10" type="ORF">POM88_018676</name>
    <name evidence="11" type="ORF">POM88_018680</name>
</gene>
<dbReference type="NCBIfam" id="TIGR01569">
    <property type="entry name" value="A_tha_TIGR01569"/>
    <property type="match status" value="1"/>
</dbReference>
<evidence type="ECO:0000256" key="1">
    <source>
        <dbReference type="ARBA" id="ARBA00004651"/>
    </source>
</evidence>
<dbReference type="AlphaFoldDB" id="A0AAD8IQZ8"/>
<evidence type="ECO:0000256" key="3">
    <source>
        <dbReference type="ARBA" id="ARBA00011489"/>
    </source>
</evidence>
<evidence type="ECO:0000313" key="11">
    <source>
        <dbReference type="EMBL" id="KAK1390502.1"/>
    </source>
</evidence>
<evidence type="ECO:0000256" key="7">
    <source>
        <dbReference type="ARBA" id="ARBA00023136"/>
    </source>
</evidence>
<organism evidence="11 12">
    <name type="scientific">Heracleum sosnowskyi</name>
    <dbReference type="NCBI Taxonomy" id="360622"/>
    <lineage>
        <taxon>Eukaryota</taxon>
        <taxon>Viridiplantae</taxon>
        <taxon>Streptophyta</taxon>
        <taxon>Embryophyta</taxon>
        <taxon>Tracheophyta</taxon>
        <taxon>Spermatophyta</taxon>
        <taxon>Magnoliopsida</taxon>
        <taxon>eudicotyledons</taxon>
        <taxon>Gunneridae</taxon>
        <taxon>Pentapetalae</taxon>
        <taxon>asterids</taxon>
        <taxon>campanulids</taxon>
        <taxon>Apiales</taxon>
        <taxon>Apiaceae</taxon>
        <taxon>Apioideae</taxon>
        <taxon>apioid superclade</taxon>
        <taxon>Tordylieae</taxon>
        <taxon>Tordyliinae</taxon>
        <taxon>Heracleum</taxon>
    </lineage>
</organism>
<dbReference type="PANTHER" id="PTHR36488">
    <property type="entry name" value="CASP-LIKE PROTEIN 1U1"/>
    <property type="match status" value="1"/>
</dbReference>
<keyword evidence="4 8" id="KW-1003">Cell membrane</keyword>
<sequence length="192" mass="20584">MEMERNNRVVVDEENKDVGVGGSKKVNYADLFLRFTALILSLAAALIIGLDKQTKIVAVNVVSTLPPLYVPVTAKFHYLSAFTYFVVANALACSYGAVSLILKLANRGSNKSCLTKFTTIFDIIMLAVLASANGAAGAVGVLGLEGNDHVHWNKVCNIFGKFCNLVLVSLGFSLLGSLAFVFLVMLAVVKNH</sequence>
<evidence type="ECO:0000256" key="2">
    <source>
        <dbReference type="ARBA" id="ARBA00007651"/>
    </source>
</evidence>
<dbReference type="Pfam" id="PF04535">
    <property type="entry name" value="CASP_dom"/>
    <property type="match status" value="1"/>
</dbReference>
<feature type="transmembrane region" description="Helical" evidence="8">
    <location>
        <begin position="31"/>
        <end position="50"/>
    </location>
</feature>
<dbReference type="PANTHER" id="PTHR36488:SF8">
    <property type="entry name" value="CASP-LIKE PROTEIN 1U1"/>
    <property type="match status" value="1"/>
</dbReference>
<evidence type="ECO:0000313" key="12">
    <source>
        <dbReference type="Proteomes" id="UP001237642"/>
    </source>
</evidence>
<feature type="transmembrane region" description="Helical" evidence="8">
    <location>
        <begin position="164"/>
        <end position="189"/>
    </location>
</feature>
<feature type="domain" description="Casparian strip membrane protein" evidence="9">
    <location>
        <begin position="24"/>
        <end position="178"/>
    </location>
</feature>
<name>A0AAD8IQZ8_9APIA</name>
<dbReference type="InterPro" id="IPR006459">
    <property type="entry name" value="CASP/CASPL"/>
</dbReference>
<feature type="transmembrane region" description="Helical" evidence="8">
    <location>
        <begin position="123"/>
        <end position="144"/>
    </location>
</feature>
<feature type="transmembrane region" description="Helical" evidence="8">
    <location>
        <begin position="82"/>
        <end position="102"/>
    </location>
</feature>
<evidence type="ECO:0000256" key="5">
    <source>
        <dbReference type="ARBA" id="ARBA00022692"/>
    </source>
</evidence>
<dbReference type="Proteomes" id="UP001237642">
    <property type="component" value="Unassembled WGS sequence"/>
</dbReference>
<proteinExistence type="inferred from homology"/>
<keyword evidence="7 8" id="KW-0472">Membrane</keyword>
<comment type="subcellular location">
    <subcellularLocation>
        <location evidence="1 8">Cell membrane</location>
        <topology evidence="1 8">Multi-pass membrane protein</topology>
    </subcellularLocation>
</comment>
<dbReference type="EMBL" id="JAUIZM010000004">
    <property type="protein sequence ID" value="KAK1390502.1"/>
    <property type="molecule type" value="Genomic_DNA"/>
</dbReference>
<evidence type="ECO:0000256" key="6">
    <source>
        <dbReference type="ARBA" id="ARBA00022989"/>
    </source>
</evidence>
<dbReference type="InterPro" id="IPR044173">
    <property type="entry name" value="CASPL"/>
</dbReference>
<protein>
    <recommendedName>
        <fullName evidence="8">CASP-like protein</fullName>
    </recommendedName>
</protein>
<evidence type="ECO:0000313" key="10">
    <source>
        <dbReference type="EMBL" id="KAK1390498.1"/>
    </source>
</evidence>
<evidence type="ECO:0000256" key="8">
    <source>
        <dbReference type="RuleBase" id="RU361233"/>
    </source>
</evidence>
<keyword evidence="6 8" id="KW-1133">Transmembrane helix</keyword>
<reference evidence="11" key="2">
    <citation type="submission" date="2023-05" db="EMBL/GenBank/DDBJ databases">
        <authorList>
            <person name="Schelkunov M.I."/>
        </authorList>
    </citation>
    <scope>NUCLEOTIDE SEQUENCE</scope>
    <source>
        <strain evidence="11">Hsosn_3</strain>
        <tissue evidence="11">Leaf</tissue>
    </source>
</reference>
<evidence type="ECO:0000259" key="9">
    <source>
        <dbReference type="Pfam" id="PF04535"/>
    </source>
</evidence>
<comment type="subunit">
    <text evidence="3 8">Homodimer and heterodimers.</text>
</comment>
<comment type="similarity">
    <text evidence="2 8">Belongs to the Casparian strip membrane proteins (CASP) family.</text>
</comment>
<dbReference type="InterPro" id="IPR006702">
    <property type="entry name" value="CASP_dom"/>
</dbReference>
<keyword evidence="5 8" id="KW-0812">Transmembrane</keyword>
<dbReference type="GO" id="GO:0005886">
    <property type="term" value="C:plasma membrane"/>
    <property type="evidence" value="ECO:0007669"/>
    <property type="project" value="UniProtKB-SubCell"/>
</dbReference>
<reference evidence="11" key="1">
    <citation type="submission" date="2023-02" db="EMBL/GenBank/DDBJ databases">
        <title>Genome of toxic invasive species Heracleum sosnowskyi carries increased number of genes despite the absence of recent whole-genome duplications.</title>
        <authorList>
            <person name="Schelkunov M."/>
            <person name="Shtratnikova V."/>
            <person name="Makarenko M."/>
            <person name="Klepikova A."/>
            <person name="Omelchenko D."/>
            <person name="Novikova G."/>
            <person name="Obukhova E."/>
            <person name="Bogdanov V."/>
            <person name="Penin A."/>
            <person name="Logacheva M."/>
        </authorList>
    </citation>
    <scope>NUCLEOTIDE SEQUENCE</scope>
    <source>
        <strain evidence="11">Hsosn_3</strain>
        <tissue evidence="11">Leaf</tissue>
    </source>
</reference>
<keyword evidence="12" id="KW-1185">Reference proteome</keyword>
<comment type="caution">
    <text evidence="11">The sequence shown here is derived from an EMBL/GenBank/DDBJ whole genome shotgun (WGS) entry which is preliminary data.</text>
</comment>
<evidence type="ECO:0000256" key="4">
    <source>
        <dbReference type="ARBA" id="ARBA00022475"/>
    </source>
</evidence>
<dbReference type="EMBL" id="JAUIZM010000004">
    <property type="protein sequence ID" value="KAK1390498.1"/>
    <property type="molecule type" value="Genomic_DNA"/>
</dbReference>
<accession>A0AAD8IQZ8</accession>